<dbReference type="PANTHER" id="PTHR37241">
    <property type="entry name" value="NEUROFILAMENT HEAVY PROTEIN"/>
    <property type="match status" value="1"/>
</dbReference>
<keyword evidence="3" id="KW-1185">Reference proteome</keyword>
<feature type="compositionally biased region" description="Acidic residues" evidence="1">
    <location>
        <begin position="497"/>
        <end position="509"/>
    </location>
</feature>
<dbReference type="Proteomes" id="UP001642487">
    <property type="component" value="Chromosome 2"/>
</dbReference>
<reference evidence="2 3" key="1">
    <citation type="submission" date="2024-03" db="EMBL/GenBank/DDBJ databases">
        <authorList>
            <person name="Gkanogiannis A."/>
            <person name="Becerra Lopez-Lavalle L."/>
        </authorList>
    </citation>
    <scope>NUCLEOTIDE SEQUENCE [LARGE SCALE GENOMIC DNA]</scope>
</reference>
<feature type="region of interest" description="Disordered" evidence="1">
    <location>
        <begin position="310"/>
        <end position="446"/>
    </location>
</feature>
<feature type="region of interest" description="Disordered" evidence="1">
    <location>
        <begin position="492"/>
        <end position="524"/>
    </location>
</feature>
<feature type="compositionally biased region" description="Polar residues" evidence="1">
    <location>
        <begin position="770"/>
        <end position="780"/>
    </location>
</feature>
<name>A0ABP0Y5H1_9ROSI</name>
<feature type="compositionally biased region" description="Basic and acidic residues" evidence="1">
    <location>
        <begin position="368"/>
        <end position="380"/>
    </location>
</feature>
<feature type="compositionally biased region" description="Basic and acidic residues" evidence="1">
    <location>
        <begin position="633"/>
        <end position="649"/>
    </location>
</feature>
<gene>
    <name evidence="2" type="ORF">CITCOLO1_LOCUS7487</name>
</gene>
<feature type="compositionally biased region" description="Basic and acidic residues" evidence="1">
    <location>
        <begin position="392"/>
        <end position="407"/>
    </location>
</feature>
<proteinExistence type="predicted"/>
<dbReference type="PANTHER" id="PTHR37241:SF1">
    <property type="entry name" value="NEUROFILAMENT HEAVY PROTEIN"/>
    <property type="match status" value="1"/>
</dbReference>
<dbReference type="EMBL" id="OZ021736">
    <property type="protein sequence ID" value="CAK9315676.1"/>
    <property type="molecule type" value="Genomic_DNA"/>
</dbReference>
<evidence type="ECO:0000313" key="3">
    <source>
        <dbReference type="Proteomes" id="UP001642487"/>
    </source>
</evidence>
<feature type="region of interest" description="Disordered" evidence="1">
    <location>
        <begin position="549"/>
        <end position="584"/>
    </location>
</feature>
<accession>A0ABP0Y5H1</accession>
<protein>
    <submittedName>
        <fullName evidence="2">Uncharacterized protein</fullName>
    </submittedName>
</protein>
<feature type="compositionally biased region" description="Basic and acidic residues" evidence="1">
    <location>
        <begin position="688"/>
        <end position="714"/>
    </location>
</feature>
<feature type="region of interest" description="Disordered" evidence="1">
    <location>
        <begin position="633"/>
        <end position="665"/>
    </location>
</feature>
<feature type="compositionally biased region" description="Basic and acidic residues" evidence="1">
    <location>
        <begin position="417"/>
        <end position="444"/>
    </location>
</feature>
<feature type="region of interest" description="Disordered" evidence="1">
    <location>
        <begin position="260"/>
        <end position="280"/>
    </location>
</feature>
<feature type="region of interest" description="Disordered" evidence="1">
    <location>
        <begin position="684"/>
        <end position="794"/>
    </location>
</feature>
<sequence length="794" mass="89679">MDEETQAVNSTTDDTGEDFYELIEAPKFVDFTISDHIIPDDRYWFCSRVGCEETHPEEMDSDVVYKNFVMRVMEARSPNVRLQRARRTLKCPLTAPPKSSKSRVARLALISSISKRIVDARGKSRPPTVKPATNAKPKQAHAKAMTTPRNRKLNSNTNSFLSVKNSRTKSAEEPKTTTVAKALVFQSPKKDTKKETSTEMNTPVKTICAAMKKLEINNAKKNVLGDGQSLPQDVLKKKFRGREVKSRVFDSLQTNSFKRQDAKSVRVLKRRSKEKKIKPPLPDNVVEEIVEEGASDMDIDVKSRQVSMQGCSLSISSKSNEGNPDELSGPEDSDSLSKDSNETSISNSEARYSEKNDLEVVLCEVEDEKNQEYSQEEKVKPGASELLESDDKENAAEINEGNREEKVLQIVEPLNENTDKVSKNSRDDETKVSNPEEKNSEASDVKSVLCEVEHEKNNRCNHEGRMKSGEIHMNISELESDDKENVVSVNKENAVTSDDDIEHESETITDENVAPNDNRENNSHNLSERVAFGKHEISKSAAKVKGVLKKTVKEKSTPAAVGSHGLSRPKATNPKPFRLRTDERGVLREANLGKKVNCPLKDITASRRFHGDKLERKNQYTKQTSECENHIEEEHEQRMLENRTPDDRQGGTVLDSLNNKKGDSEHKLCTMDSQNRIALKHQKQSHCRLLESGKERATKTTEDNLKRNKLEKIQQRVRKPRRDVSSKEEITSLVPSRQHSARNETFLKISSHKDARKPSGALSRKRRPAATTSKEPNLHSNHPPRRAAQENWLR</sequence>
<organism evidence="2 3">
    <name type="scientific">Citrullus colocynthis</name>
    <name type="common">colocynth</name>
    <dbReference type="NCBI Taxonomy" id="252529"/>
    <lineage>
        <taxon>Eukaryota</taxon>
        <taxon>Viridiplantae</taxon>
        <taxon>Streptophyta</taxon>
        <taxon>Embryophyta</taxon>
        <taxon>Tracheophyta</taxon>
        <taxon>Spermatophyta</taxon>
        <taxon>Magnoliopsida</taxon>
        <taxon>eudicotyledons</taxon>
        <taxon>Gunneridae</taxon>
        <taxon>Pentapetalae</taxon>
        <taxon>rosids</taxon>
        <taxon>fabids</taxon>
        <taxon>Cucurbitales</taxon>
        <taxon>Cucurbitaceae</taxon>
        <taxon>Benincaseae</taxon>
        <taxon>Citrullus</taxon>
    </lineage>
</organism>
<evidence type="ECO:0000313" key="2">
    <source>
        <dbReference type="EMBL" id="CAK9315676.1"/>
    </source>
</evidence>
<feature type="compositionally biased region" description="Polar residues" evidence="1">
    <location>
        <begin position="310"/>
        <end position="322"/>
    </location>
</feature>
<evidence type="ECO:0000256" key="1">
    <source>
        <dbReference type="SAM" id="MobiDB-lite"/>
    </source>
</evidence>
<feature type="region of interest" description="Disordered" evidence="1">
    <location>
        <begin position="119"/>
        <end position="157"/>
    </location>
</feature>
<feature type="compositionally biased region" description="Basic residues" evidence="1">
    <location>
        <begin position="266"/>
        <end position="278"/>
    </location>
</feature>